<evidence type="ECO:0000313" key="8">
    <source>
        <dbReference type="EMBL" id="OGK51501.1"/>
    </source>
</evidence>
<comment type="function">
    <text evidence="5">Modulates RecA activity.</text>
</comment>
<evidence type="ECO:0000256" key="2">
    <source>
        <dbReference type="ARBA" id="ARBA00009695"/>
    </source>
</evidence>
<proteinExistence type="inferred from homology"/>
<organism evidence="8 9">
    <name type="scientific">Candidatus Roizmanbacteria bacterium RIFCSPLOWO2_01_FULL_41_22</name>
    <dbReference type="NCBI Taxonomy" id="1802067"/>
    <lineage>
        <taxon>Bacteria</taxon>
        <taxon>Candidatus Roizmaniibacteriota</taxon>
    </lineage>
</organism>
<dbReference type="Pfam" id="PF21981">
    <property type="entry name" value="RecX_HTH3"/>
    <property type="match status" value="1"/>
</dbReference>
<dbReference type="EMBL" id="MGAR01000027">
    <property type="protein sequence ID" value="OGK51501.1"/>
    <property type="molecule type" value="Genomic_DNA"/>
</dbReference>
<evidence type="ECO:0000256" key="3">
    <source>
        <dbReference type="ARBA" id="ARBA00018111"/>
    </source>
</evidence>
<name>A0A1F7J7B6_9BACT</name>
<evidence type="ECO:0000256" key="4">
    <source>
        <dbReference type="ARBA" id="ARBA00022490"/>
    </source>
</evidence>
<accession>A0A1F7J7B6</accession>
<feature type="domain" description="RecX second three-helical" evidence="6">
    <location>
        <begin position="68"/>
        <end position="107"/>
    </location>
</feature>
<dbReference type="InterPro" id="IPR053924">
    <property type="entry name" value="RecX_HTH_2nd"/>
</dbReference>
<protein>
    <recommendedName>
        <fullName evidence="3 5">Regulatory protein RecX</fullName>
    </recommendedName>
</protein>
<dbReference type="GO" id="GO:0006282">
    <property type="term" value="P:regulation of DNA repair"/>
    <property type="evidence" value="ECO:0007669"/>
    <property type="project" value="UniProtKB-UniRule"/>
</dbReference>
<reference evidence="8 9" key="1">
    <citation type="journal article" date="2016" name="Nat. Commun.">
        <title>Thousands of microbial genomes shed light on interconnected biogeochemical processes in an aquifer system.</title>
        <authorList>
            <person name="Anantharaman K."/>
            <person name="Brown C.T."/>
            <person name="Hug L.A."/>
            <person name="Sharon I."/>
            <person name="Castelle C.J."/>
            <person name="Probst A.J."/>
            <person name="Thomas B.C."/>
            <person name="Singh A."/>
            <person name="Wilkins M.J."/>
            <person name="Karaoz U."/>
            <person name="Brodie E.L."/>
            <person name="Williams K.H."/>
            <person name="Hubbard S.S."/>
            <person name="Banfield J.F."/>
        </authorList>
    </citation>
    <scope>NUCLEOTIDE SEQUENCE [LARGE SCALE GENOMIC DNA]</scope>
</reference>
<evidence type="ECO:0000259" key="6">
    <source>
        <dbReference type="Pfam" id="PF02631"/>
    </source>
</evidence>
<dbReference type="GO" id="GO:0005737">
    <property type="term" value="C:cytoplasm"/>
    <property type="evidence" value="ECO:0007669"/>
    <property type="project" value="UniProtKB-SubCell"/>
</dbReference>
<dbReference type="HAMAP" id="MF_01114">
    <property type="entry name" value="RecX"/>
    <property type="match status" value="1"/>
</dbReference>
<comment type="similarity">
    <text evidence="2 5">Belongs to the RecX family.</text>
</comment>
<dbReference type="Proteomes" id="UP000176480">
    <property type="component" value="Unassembled WGS sequence"/>
</dbReference>
<feature type="domain" description="RecX third three-helical" evidence="7">
    <location>
        <begin position="116"/>
        <end position="154"/>
    </location>
</feature>
<dbReference type="Gene3D" id="1.10.10.10">
    <property type="entry name" value="Winged helix-like DNA-binding domain superfamily/Winged helix DNA-binding domain"/>
    <property type="match status" value="2"/>
</dbReference>
<dbReference type="STRING" id="1802067.A2966_01440"/>
<keyword evidence="4 5" id="KW-0963">Cytoplasm</keyword>
<evidence type="ECO:0000259" key="7">
    <source>
        <dbReference type="Pfam" id="PF21981"/>
    </source>
</evidence>
<comment type="subcellular location">
    <subcellularLocation>
        <location evidence="1 5">Cytoplasm</location>
    </subcellularLocation>
</comment>
<comment type="caution">
    <text evidence="8">The sequence shown here is derived from an EMBL/GenBank/DDBJ whole genome shotgun (WGS) entry which is preliminary data.</text>
</comment>
<gene>
    <name evidence="5" type="primary">recX</name>
    <name evidence="8" type="ORF">A2966_01440</name>
</gene>
<evidence type="ECO:0000313" key="9">
    <source>
        <dbReference type="Proteomes" id="UP000176480"/>
    </source>
</evidence>
<sequence>MGKNNFIWEFEEKIQRALNYAYFFLKFRPRTKKEMLTYFTNKAKKTQLLDNEVIEATIAQLEEEGLIDDRAFIAWLVEQMAKHKHKSERAIYYELLRFGLSKELINDYFETHPVDQESQARLALKKKWRTYQLLDQRRRFEKAANFLLRRGFPFVIAKKTIAEMEERE</sequence>
<dbReference type="Pfam" id="PF02631">
    <property type="entry name" value="RecX_HTH2"/>
    <property type="match status" value="1"/>
</dbReference>
<dbReference type="InterPro" id="IPR053925">
    <property type="entry name" value="RecX_HTH_3rd"/>
</dbReference>
<dbReference type="AlphaFoldDB" id="A0A1F7J7B6"/>
<dbReference type="PANTHER" id="PTHR33602">
    <property type="entry name" value="REGULATORY PROTEIN RECX FAMILY PROTEIN"/>
    <property type="match status" value="1"/>
</dbReference>
<dbReference type="PANTHER" id="PTHR33602:SF1">
    <property type="entry name" value="REGULATORY PROTEIN RECX FAMILY PROTEIN"/>
    <property type="match status" value="1"/>
</dbReference>
<dbReference type="InterPro" id="IPR036388">
    <property type="entry name" value="WH-like_DNA-bd_sf"/>
</dbReference>
<dbReference type="InterPro" id="IPR003783">
    <property type="entry name" value="Regulatory_RecX"/>
</dbReference>
<evidence type="ECO:0000256" key="1">
    <source>
        <dbReference type="ARBA" id="ARBA00004496"/>
    </source>
</evidence>
<evidence type="ECO:0000256" key="5">
    <source>
        <dbReference type="HAMAP-Rule" id="MF_01114"/>
    </source>
</evidence>